<sequence>MVLADLGRKITSALRSLSNATIINKEVLDSMLKEICAALLEGDVNIKLVKQLRENVRSVIDFDDMAGGLNKRRIIQSAVFKELIKLVDPGVKAYQPTKGKSNIIMFVGLQGSGKTTTCTKLAYYYQKKGWKTSLVCADTFRAGAFDQLKQNATKARIPFYGSYTEVDPVVIAQDGVEKFKNEGFEIIIVDTSGRHKQEDSLFEEMLQVSIAVGISHSTGSLPQSSGADDLSGDLSVFIRREIERYMGQPLSPDNALLPPEPVEPGQLMTTLIACPELSRLQKQFEEKYLFDDNPENHEKNVNNFTETVNKMGNLFLDDFPELLTLDSRTCVDKSVVDALLILEDTSCLQYKDFDNDR</sequence>
<organism evidence="7 8">
    <name type="scientific">Limulus polyphemus</name>
    <name type="common">Atlantic horseshoe crab</name>
    <dbReference type="NCBI Taxonomy" id="6850"/>
    <lineage>
        <taxon>Eukaryota</taxon>
        <taxon>Metazoa</taxon>
        <taxon>Ecdysozoa</taxon>
        <taxon>Arthropoda</taxon>
        <taxon>Chelicerata</taxon>
        <taxon>Merostomata</taxon>
        <taxon>Xiphosura</taxon>
        <taxon>Limulidae</taxon>
        <taxon>Limulus</taxon>
    </lineage>
</organism>
<comment type="subcellular location">
    <subcellularLocation>
        <location evidence="1">Cytoplasm</location>
    </subcellularLocation>
</comment>
<feature type="domain" description="AAA+ ATPase" evidence="4">
    <location>
        <begin position="100"/>
        <end position="250"/>
    </location>
</feature>
<name>A0ABM1B2N9_LIMPO</name>
<evidence type="ECO:0000259" key="4">
    <source>
        <dbReference type="SMART" id="SM00382"/>
    </source>
</evidence>
<keyword evidence="3" id="KW-0342">GTP-binding</keyword>
<evidence type="ECO:0000313" key="8">
    <source>
        <dbReference type="RefSeq" id="XP_013773567.2"/>
    </source>
</evidence>
<dbReference type="Proteomes" id="UP000694941">
    <property type="component" value="Unplaced"/>
</dbReference>
<dbReference type="GeneID" id="106458592"/>
<dbReference type="InterPro" id="IPR027417">
    <property type="entry name" value="P-loop_NTPase"/>
</dbReference>
<dbReference type="InterPro" id="IPR042101">
    <property type="entry name" value="SRP54_N_sf"/>
</dbReference>
<proteinExistence type="predicted"/>
<dbReference type="PANTHER" id="PTHR11564">
    <property type="entry name" value="SIGNAL RECOGNITION PARTICLE 54K PROTEIN SRP54"/>
    <property type="match status" value="1"/>
</dbReference>
<dbReference type="SUPFAM" id="SSF52540">
    <property type="entry name" value="P-loop containing nucleoside triphosphate hydrolases"/>
    <property type="match status" value="1"/>
</dbReference>
<dbReference type="PANTHER" id="PTHR11564:SF5">
    <property type="entry name" value="SIGNAL RECOGNITION PARTICLE SUBUNIT SRP54"/>
    <property type="match status" value="1"/>
</dbReference>
<dbReference type="SMART" id="SM00962">
    <property type="entry name" value="SRP54"/>
    <property type="match status" value="1"/>
</dbReference>
<dbReference type="SMART" id="SM00963">
    <property type="entry name" value="SRP54_N"/>
    <property type="match status" value="1"/>
</dbReference>
<accession>A0ABM1B2N9</accession>
<reference evidence="8" key="1">
    <citation type="submission" date="2025-08" db="UniProtKB">
        <authorList>
            <consortium name="RefSeq"/>
        </authorList>
    </citation>
    <scope>IDENTIFICATION</scope>
    <source>
        <tissue evidence="8">Muscle</tissue>
    </source>
</reference>
<evidence type="ECO:0000313" key="7">
    <source>
        <dbReference type="Proteomes" id="UP000694941"/>
    </source>
</evidence>
<protein>
    <submittedName>
        <fullName evidence="8">Signal recognition particle 54 kDa protein-like</fullName>
    </submittedName>
</protein>
<dbReference type="InterPro" id="IPR003593">
    <property type="entry name" value="AAA+_ATPase"/>
</dbReference>
<dbReference type="Pfam" id="PF00448">
    <property type="entry name" value="SRP54"/>
    <property type="match status" value="1"/>
</dbReference>
<evidence type="ECO:0000256" key="3">
    <source>
        <dbReference type="ARBA" id="ARBA00023134"/>
    </source>
</evidence>
<gene>
    <name evidence="8" type="primary">LOC106458592</name>
</gene>
<keyword evidence="7" id="KW-1185">Reference proteome</keyword>
<evidence type="ECO:0000256" key="1">
    <source>
        <dbReference type="ARBA" id="ARBA00004496"/>
    </source>
</evidence>
<dbReference type="SMART" id="SM00382">
    <property type="entry name" value="AAA"/>
    <property type="match status" value="1"/>
</dbReference>
<dbReference type="Gene3D" id="3.40.50.300">
    <property type="entry name" value="P-loop containing nucleotide triphosphate hydrolases"/>
    <property type="match status" value="1"/>
</dbReference>
<dbReference type="InterPro" id="IPR036225">
    <property type="entry name" value="SRP/SRP_N"/>
</dbReference>
<dbReference type="InterPro" id="IPR013822">
    <property type="entry name" value="Signal_recog_particl_SRP54_hlx"/>
</dbReference>
<dbReference type="InterPro" id="IPR000897">
    <property type="entry name" value="SRP54_GTPase_dom"/>
</dbReference>
<feature type="domain" description="Signal recognition particle SRP54 helical bundle" evidence="6">
    <location>
        <begin position="2"/>
        <end position="87"/>
    </location>
</feature>
<evidence type="ECO:0000259" key="6">
    <source>
        <dbReference type="SMART" id="SM00963"/>
    </source>
</evidence>
<dbReference type="Pfam" id="PF02881">
    <property type="entry name" value="SRP54_N"/>
    <property type="match status" value="1"/>
</dbReference>
<dbReference type="InterPro" id="IPR022941">
    <property type="entry name" value="SRP54"/>
</dbReference>
<keyword evidence="2" id="KW-0547">Nucleotide-binding</keyword>
<dbReference type="Gene3D" id="1.20.120.140">
    <property type="entry name" value="Signal recognition particle SRP54, nucleotide-binding domain"/>
    <property type="match status" value="1"/>
</dbReference>
<feature type="domain" description="SRP54-type proteins GTP-binding" evidence="5">
    <location>
        <begin position="101"/>
        <end position="247"/>
    </location>
</feature>
<evidence type="ECO:0000256" key="2">
    <source>
        <dbReference type="ARBA" id="ARBA00022741"/>
    </source>
</evidence>
<dbReference type="RefSeq" id="XP_013773567.2">
    <property type="nucleotide sequence ID" value="XM_013918113.2"/>
</dbReference>
<dbReference type="SUPFAM" id="SSF47364">
    <property type="entry name" value="Domain of the SRP/SRP receptor G-proteins"/>
    <property type="match status" value="1"/>
</dbReference>
<evidence type="ECO:0000259" key="5">
    <source>
        <dbReference type="SMART" id="SM00962"/>
    </source>
</evidence>